<dbReference type="EMBL" id="MU853753">
    <property type="protein sequence ID" value="KAK3945796.1"/>
    <property type="molecule type" value="Genomic_DNA"/>
</dbReference>
<evidence type="ECO:0000256" key="3">
    <source>
        <dbReference type="ARBA" id="ARBA00022089"/>
    </source>
</evidence>
<organism evidence="13 14">
    <name type="scientific">Diplogelasinospora grovesii</name>
    <dbReference type="NCBI Taxonomy" id="303347"/>
    <lineage>
        <taxon>Eukaryota</taxon>
        <taxon>Fungi</taxon>
        <taxon>Dikarya</taxon>
        <taxon>Ascomycota</taxon>
        <taxon>Pezizomycotina</taxon>
        <taxon>Sordariomycetes</taxon>
        <taxon>Sordariomycetidae</taxon>
        <taxon>Sordariales</taxon>
        <taxon>Diplogelasinosporaceae</taxon>
        <taxon>Diplogelasinospora</taxon>
    </lineage>
</organism>
<keyword evidence="6" id="KW-0256">Endoplasmic reticulum</keyword>
<evidence type="ECO:0000313" key="14">
    <source>
        <dbReference type="Proteomes" id="UP001303473"/>
    </source>
</evidence>
<keyword evidence="5 11" id="KW-0732">Signal</keyword>
<evidence type="ECO:0000256" key="10">
    <source>
        <dbReference type="SAM" id="Phobius"/>
    </source>
</evidence>
<comment type="subcellular location">
    <subcellularLocation>
        <location evidence="1">Endoplasmic reticulum membrane</location>
        <topology evidence="1">Single-pass type I membrane protein</topology>
    </subcellularLocation>
</comment>
<name>A0AAN6NHB8_9PEZI</name>
<keyword evidence="9" id="KW-0961">Cell wall biogenesis/degradation</keyword>
<comment type="similarity">
    <text evidence="2">Belongs to the BIG1 family.</text>
</comment>
<dbReference type="GO" id="GO:0005789">
    <property type="term" value="C:endoplasmic reticulum membrane"/>
    <property type="evidence" value="ECO:0007669"/>
    <property type="project" value="UniProtKB-SubCell"/>
</dbReference>
<evidence type="ECO:0000256" key="6">
    <source>
        <dbReference type="ARBA" id="ARBA00022824"/>
    </source>
</evidence>
<sequence length="277" mass="30310">MQLSLLTAAVLPLAVQAFSDSSPFVLFSTSELGDVENNAQLQTSTSVISTAKRLLSSCPTERYLIVSQPNAHAVDIRGSSGESCNMPNLCQFAASTSVKSRFDVAEVIGQISMQPLVDFVEASCLEQGKAAKVEKVELNRLSSIKEATKRKEMLADNDHELGQLLERLTGGFTVLLFSDPNEFKAYEPEFVEAVHMDLKRAELDSEKAGKKKDNGTYDHRPLFEKYQFFTPGVFMALISLVIMLSILAVGLKALSSLEVSYGAFNKDMGPAAQKKQN</sequence>
<dbReference type="Pfam" id="PF20520">
    <property type="entry name" value="Ac45-VOA1_TM"/>
    <property type="match status" value="1"/>
</dbReference>
<dbReference type="InterPro" id="IPR037654">
    <property type="entry name" value="Big1"/>
</dbReference>
<dbReference type="Proteomes" id="UP001303473">
    <property type="component" value="Unassembled WGS sequence"/>
</dbReference>
<dbReference type="GO" id="GO:0006078">
    <property type="term" value="P:(1-&gt;6)-beta-D-glucan biosynthetic process"/>
    <property type="evidence" value="ECO:0007669"/>
    <property type="project" value="TreeGrafter"/>
</dbReference>
<dbReference type="GO" id="GO:0071555">
    <property type="term" value="P:cell wall organization"/>
    <property type="evidence" value="ECO:0007669"/>
    <property type="project" value="UniProtKB-KW"/>
</dbReference>
<keyword evidence="8 10" id="KW-0472">Membrane</keyword>
<dbReference type="InterPro" id="IPR046756">
    <property type="entry name" value="VAS1/VOA1_TM"/>
</dbReference>
<protein>
    <recommendedName>
        <fullName evidence="3">Protein BIG1</fullName>
    </recommendedName>
</protein>
<gene>
    <name evidence="13" type="ORF">QBC46DRAFT_369976</name>
</gene>
<accession>A0AAN6NHB8</accession>
<evidence type="ECO:0000256" key="5">
    <source>
        <dbReference type="ARBA" id="ARBA00022729"/>
    </source>
</evidence>
<dbReference type="PANTHER" id="PTHR28285:SF1">
    <property type="entry name" value="PROTEIN BIG1"/>
    <property type="match status" value="1"/>
</dbReference>
<dbReference type="PANTHER" id="PTHR28285">
    <property type="entry name" value="PROTEIN BIG1"/>
    <property type="match status" value="1"/>
</dbReference>
<evidence type="ECO:0000256" key="2">
    <source>
        <dbReference type="ARBA" id="ARBA00008203"/>
    </source>
</evidence>
<feature type="chain" id="PRO_5042838276" description="Protein BIG1" evidence="11">
    <location>
        <begin position="18"/>
        <end position="277"/>
    </location>
</feature>
<keyword evidence="7 10" id="KW-1133">Transmembrane helix</keyword>
<evidence type="ECO:0000256" key="8">
    <source>
        <dbReference type="ARBA" id="ARBA00023136"/>
    </source>
</evidence>
<keyword evidence="14" id="KW-1185">Reference proteome</keyword>
<evidence type="ECO:0000256" key="7">
    <source>
        <dbReference type="ARBA" id="ARBA00022989"/>
    </source>
</evidence>
<feature type="transmembrane region" description="Helical" evidence="10">
    <location>
        <begin position="228"/>
        <end position="251"/>
    </location>
</feature>
<evidence type="ECO:0000259" key="12">
    <source>
        <dbReference type="Pfam" id="PF20520"/>
    </source>
</evidence>
<evidence type="ECO:0000256" key="4">
    <source>
        <dbReference type="ARBA" id="ARBA00022692"/>
    </source>
</evidence>
<proteinExistence type="inferred from homology"/>
<evidence type="ECO:0000256" key="1">
    <source>
        <dbReference type="ARBA" id="ARBA00004115"/>
    </source>
</evidence>
<evidence type="ECO:0000256" key="11">
    <source>
        <dbReference type="SAM" id="SignalP"/>
    </source>
</evidence>
<dbReference type="AlphaFoldDB" id="A0AAN6NHB8"/>
<evidence type="ECO:0000313" key="13">
    <source>
        <dbReference type="EMBL" id="KAK3945796.1"/>
    </source>
</evidence>
<keyword evidence="4 10" id="KW-0812">Transmembrane</keyword>
<feature type="signal peptide" evidence="11">
    <location>
        <begin position="1"/>
        <end position="17"/>
    </location>
</feature>
<dbReference type="GO" id="GO:0009272">
    <property type="term" value="P:fungal-type cell wall biogenesis"/>
    <property type="evidence" value="ECO:0007669"/>
    <property type="project" value="TreeGrafter"/>
</dbReference>
<comment type="caution">
    <text evidence="13">The sequence shown here is derived from an EMBL/GenBank/DDBJ whole genome shotgun (WGS) entry which is preliminary data.</text>
</comment>
<evidence type="ECO:0000256" key="9">
    <source>
        <dbReference type="ARBA" id="ARBA00023316"/>
    </source>
</evidence>
<reference evidence="14" key="1">
    <citation type="journal article" date="2023" name="Mol. Phylogenet. Evol.">
        <title>Genome-scale phylogeny and comparative genomics of the fungal order Sordariales.</title>
        <authorList>
            <person name="Hensen N."/>
            <person name="Bonometti L."/>
            <person name="Westerberg I."/>
            <person name="Brannstrom I.O."/>
            <person name="Guillou S."/>
            <person name="Cros-Aarteil S."/>
            <person name="Calhoun S."/>
            <person name="Haridas S."/>
            <person name="Kuo A."/>
            <person name="Mondo S."/>
            <person name="Pangilinan J."/>
            <person name="Riley R."/>
            <person name="LaButti K."/>
            <person name="Andreopoulos B."/>
            <person name="Lipzen A."/>
            <person name="Chen C."/>
            <person name="Yan M."/>
            <person name="Daum C."/>
            <person name="Ng V."/>
            <person name="Clum A."/>
            <person name="Steindorff A."/>
            <person name="Ohm R.A."/>
            <person name="Martin F."/>
            <person name="Silar P."/>
            <person name="Natvig D.O."/>
            <person name="Lalanne C."/>
            <person name="Gautier V."/>
            <person name="Ament-Velasquez S.L."/>
            <person name="Kruys A."/>
            <person name="Hutchinson M.I."/>
            <person name="Powell A.J."/>
            <person name="Barry K."/>
            <person name="Miller A.N."/>
            <person name="Grigoriev I.V."/>
            <person name="Debuchy R."/>
            <person name="Gladieux P."/>
            <person name="Hiltunen Thoren M."/>
            <person name="Johannesson H."/>
        </authorList>
    </citation>
    <scope>NUCLEOTIDE SEQUENCE [LARGE SCALE GENOMIC DNA]</scope>
    <source>
        <strain evidence="14">CBS 340.73</strain>
    </source>
</reference>
<feature type="domain" description="V-type proton ATPase subunit S1/VOA1 transmembrane" evidence="12">
    <location>
        <begin position="227"/>
        <end position="266"/>
    </location>
</feature>